<dbReference type="EMBL" id="AM462918">
    <property type="protein sequence ID" value="CAN74719.1"/>
    <property type="molecule type" value="Genomic_DNA"/>
</dbReference>
<protein>
    <submittedName>
        <fullName evidence="1">Uncharacterized protein</fullName>
    </submittedName>
</protein>
<accession>A5BKT7</accession>
<organism evidence="1">
    <name type="scientific">Vitis vinifera</name>
    <name type="common">Grape</name>
    <dbReference type="NCBI Taxonomy" id="29760"/>
    <lineage>
        <taxon>Eukaryota</taxon>
        <taxon>Viridiplantae</taxon>
        <taxon>Streptophyta</taxon>
        <taxon>Embryophyta</taxon>
        <taxon>Tracheophyta</taxon>
        <taxon>Spermatophyta</taxon>
        <taxon>Magnoliopsida</taxon>
        <taxon>eudicotyledons</taxon>
        <taxon>Gunneridae</taxon>
        <taxon>Pentapetalae</taxon>
        <taxon>rosids</taxon>
        <taxon>Vitales</taxon>
        <taxon>Vitaceae</taxon>
        <taxon>Viteae</taxon>
        <taxon>Vitis</taxon>
    </lineage>
</organism>
<gene>
    <name evidence="1" type="ORF">VITISV_006956</name>
</gene>
<name>A5BKT7_VITVI</name>
<reference evidence="1" key="1">
    <citation type="journal article" date="2007" name="PLoS ONE">
        <title>The first genome sequence of an elite grapevine cultivar (Pinot noir Vitis vinifera L.): coping with a highly heterozygous genome.</title>
        <authorList>
            <person name="Velasco R."/>
            <person name="Zharkikh A."/>
            <person name="Troggio M."/>
            <person name="Cartwright D.A."/>
            <person name="Cestaro A."/>
            <person name="Pruss D."/>
            <person name="Pindo M."/>
            <person name="FitzGerald L.M."/>
            <person name="Vezzulli S."/>
            <person name="Reid J."/>
            <person name="Malacarne G."/>
            <person name="Iliev D."/>
            <person name="Coppola G."/>
            <person name="Wardell B."/>
            <person name="Micheletti D."/>
            <person name="Macalma T."/>
            <person name="Facci M."/>
            <person name="Mitchell J.T."/>
            <person name="Perazzolli M."/>
            <person name="Eldredge G."/>
            <person name="Gatto P."/>
            <person name="Oyzerski R."/>
            <person name="Moretto M."/>
            <person name="Gutin N."/>
            <person name="Stefanini M."/>
            <person name="Chen Y."/>
            <person name="Segala C."/>
            <person name="Davenport C."/>
            <person name="Dematte L."/>
            <person name="Mraz A."/>
            <person name="Battilana J."/>
            <person name="Stormo K."/>
            <person name="Costa F."/>
            <person name="Tao Q."/>
            <person name="Si-Ammour A."/>
            <person name="Harkins T."/>
            <person name="Lackey A."/>
            <person name="Perbost C."/>
            <person name="Taillon B."/>
            <person name="Stella A."/>
            <person name="Solovyev V."/>
            <person name="Fawcett J.A."/>
            <person name="Sterck L."/>
            <person name="Vandepoele K."/>
            <person name="Grando S.M."/>
            <person name="Toppo S."/>
            <person name="Moser C."/>
            <person name="Lanchbury J."/>
            <person name="Bogden R."/>
            <person name="Skolnick M."/>
            <person name="Sgaramella V."/>
            <person name="Bhatnagar S.K."/>
            <person name="Fontana P."/>
            <person name="Gutin A."/>
            <person name="Van de Peer Y."/>
            <person name="Salamini F."/>
            <person name="Viola R."/>
        </authorList>
    </citation>
    <scope>NUCLEOTIDE SEQUENCE</scope>
</reference>
<evidence type="ECO:0000313" key="1">
    <source>
        <dbReference type="EMBL" id="CAN74719.1"/>
    </source>
</evidence>
<proteinExistence type="predicted"/>
<sequence>MASLIPPGYLSRHFTRILQPPFHLDTSDAIPLGRHPIFFGCLTAAIPPDRHPIFFGCLTTAIPPGYLSRHSTRTPQPSFHPTDIPFSLDVSQPPFHLDTSAAIPPGYLNRHSTRMPQPPFHPADIPFSLDVSQPPFYPTDVPPSPDISHPAPDAGWERRTIQLPIELTNQDVFLS</sequence>
<dbReference type="AlphaFoldDB" id="A5BKT7"/>